<dbReference type="RefSeq" id="WP_257766873.1">
    <property type="nucleotide sequence ID" value="NZ_CP102480.1"/>
</dbReference>
<reference evidence="1" key="1">
    <citation type="submission" date="2022-08" db="EMBL/GenBank/DDBJ databases">
        <title>Nisaea acidiphila sp. nov., isolated from a marine algal debris and emended description of the genus Nisaea Urios et al. 2008.</title>
        <authorList>
            <person name="Kwon K."/>
        </authorList>
    </citation>
    <scope>NUCLEOTIDE SEQUENCE</scope>
    <source>
        <strain evidence="1">MEBiC11861</strain>
    </source>
</reference>
<dbReference type="KEGG" id="naci:NUH88_13180"/>
<sequence length="220" mass="24336">MSDTLIIIPVYSGASSTPRIVKPLDGTSSLVRTIEAALEDLPDARIVLTADDNAVKQQAAPYADRITIHDRTAESYTDALVDVLDAFPAEQVVVIEPTHPFRPRGLIRRTAENLAAREHLDSVVCVRQFDASLWRLDPDKTIQALGPGGDRRSSTYFQEVVGLALATRPELIREGRRLGDAVGFEVVDQFWALVDIRDDMSLAMAEMVADRFTEFRNSIA</sequence>
<dbReference type="Gene3D" id="3.90.550.10">
    <property type="entry name" value="Spore Coat Polysaccharide Biosynthesis Protein SpsA, Chain A"/>
    <property type="match status" value="1"/>
</dbReference>
<evidence type="ECO:0000313" key="2">
    <source>
        <dbReference type="Proteomes" id="UP001060336"/>
    </source>
</evidence>
<dbReference type="AlphaFoldDB" id="A0A9J7ASN8"/>
<evidence type="ECO:0000313" key="1">
    <source>
        <dbReference type="EMBL" id="UUX48365.1"/>
    </source>
</evidence>
<gene>
    <name evidence="1" type="ORF">NUH88_13180</name>
</gene>
<keyword evidence="2" id="KW-1185">Reference proteome</keyword>
<dbReference type="Proteomes" id="UP001060336">
    <property type="component" value="Chromosome"/>
</dbReference>
<name>A0A9J7ASN8_9PROT</name>
<protein>
    <recommendedName>
        <fullName evidence="3">CMP-N-acetylneuraminic acid synthetase</fullName>
    </recommendedName>
</protein>
<dbReference type="EMBL" id="CP102480">
    <property type="protein sequence ID" value="UUX48365.1"/>
    <property type="molecule type" value="Genomic_DNA"/>
</dbReference>
<proteinExistence type="predicted"/>
<evidence type="ECO:0008006" key="3">
    <source>
        <dbReference type="Google" id="ProtNLM"/>
    </source>
</evidence>
<organism evidence="1 2">
    <name type="scientific">Nisaea acidiphila</name>
    <dbReference type="NCBI Taxonomy" id="1862145"/>
    <lineage>
        <taxon>Bacteria</taxon>
        <taxon>Pseudomonadati</taxon>
        <taxon>Pseudomonadota</taxon>
        <taxon>Alphaproteobacteria</taxon>
        <taxon>Rhodospirillales</taxon>
        <taxon>Thalassobaculaceae</taxon>
        <taxon>Nisaea</taxon>
    </lineage>
</organism>
<dbReference type="InterPro" id="IPR029044">
    <property type="entry name" value="Nucleotide-diphossugar_trans"/>
</dbReference>
<dbReference type="SUPFAM" id="SSF53448">
    <property type="entry name" value="Nucleotide-diphospho-sugar transferases"/>
    <property type="match status" value="1"/>
</dbReference>
<accession>A0A9J7ASN8</accession>